<dbReference type="SMART" id="SM00487">
    <property type="entry name" value="DEXDc"/>
    <property type="match status" value="1"/>
</dbReference>
<dbReference type="GO" id="GO:0003677">
    <property type="term" value="F:DNA binding"/>
    <property type="evidence" value="ECO:0007669"/>
    <property type="project" value="TreeGrafter"/>
</dbReference>
<dbReference type="InterPro" id="IPR016197">
    <property type="entry name" value="Chromo-like_dom_sf"/>
</dbReference>
<feature type="compositionally biased region" description="Acidic residues" evidence="5">
    <location>
        <begin position="226"/>
        <end position="236"/>
    </location>
</feature>
<dbReference type="InterPro" id="IPR038718">
    <property type="entry name" value="SNF2-like_sf"/>
</dbReference>
<protein>
    <submittedName>
        <fullName evidence="7">SNF2 family N-terminal domain-domain-containing protein</fullName>
    </submittedName>
</protein>
<dbReference type="GO" id="GO:0042393">
    <property type="term" value="F:histone binding"/>
    <property type="evidence" value="ECO:0007669"/>
    <property type="project" value="TreeGrafter"/>
</dbReference>
<dbReference type="STRING" id="71784.A0A1Y2ATU6"/>
<comment type="caution">
    <text evidence="7">The sequence shown here is derived from an EMBL/GenBank/DDBJ whole genome shotgun (WGS) entry which is preliminary data.</text>
</comment>
<dbReference type="CDD" id="cd17919">
    <property type="entry name" value="DEXHc_Snf"/>
    <property type="match status" value="1"/>
</dbReference>
<dbReference type="InParanoid" id="A0A1Y2ATU6"/>
<name>A0A1Y2ATU6_9TREE</name>
<dbReference type="OrthoDB" id="5857104at2759"/>
<dbReference type="PANTHER" id="PTHR45623:SF17">
    <property type="entry name" value="CHROMODOMAIN-HELICASE-DNA-BINDING PROTEIN 3-RELATED"/>
    <property type="match status" value="1"/>
</dbReference>
<feature type="compositionally biased region" description="Basic residues" evidence="5">
    <location>
        <begin position="49"/>
        <end position="68"/>
    </location>
</feature>
<evidence type="ECO:0000313" key="8">
    <source>
        <dbReference type="Proteomes" id="UP000193986"/>
    </source>
</evidence>
<dbReference type="Proteomes" id="UP000193986">
    <property type="component" value="Unassembled WGS sequence"/>
</dbReference>
<evidence type="ECO:0000256" key="1">
    <source>
        <dbReference type="ARBA" id="ARBA00004123"/>
    </source>
</evidence>
<dbReference type="SUPFAM" id="SSF54160">
    <property type="entry name" value="Chromo domain-like"/>
    <property type="match status" value="1"/>
</dbReference>
<evidence type="ECO:0000256" key="2">
    <source>
        <dbReference type="ARBA" id="ARBA00022741"/>
    </source>
</evidence>
<dbReference type="PANTHER" id="PTHR45623">
    <property type="entry name" value="CHROMODOMAIN-HELICASE-DNA-BINDING PROTEIN 3-RELATED-RELATED"/>
    <property type="match status" value="1"/>
</dbReference>
<dbReference type="Gene3D" id="3.40.50.300">
    <property type="entry name" value="P-loop containing nucleotide triphosphate hydrolases"/>
    <property type="match status" value="1"/>
</dbReference>
<sequence>MVNMTSPIMGNAAQAPAASSDPSLLISDIKASHLNGHDRDASTTMTMLRRVKRRAEKRKRGKRKKKRETKQPEMGQAAGRSRGITEEDELEIEDKPFDPSRYTKEQKGKWRAPARSPAPQGLHHQKQIYTHGPPHAHALLIRSVPSLHLPYNLVSPFRTYHHPPNLSRPTEESRLALLPSVYNEMSLSRSSSPASVLPRQQPKRSRWRVTSSPPLGSEGELGGYGTEDEDGDDESMSETGSDSSGRPTRRMTRATLRGTKIGNGRAQMLTRNARHQTRASTVSEHSFYGTNTRMAPRQRPPPRKIRRLDEEEYSSPSIEEVDSEEYDELEENETDEDSDEYGKKKNYKRSQAEVRKNFTKALKAHRPFCEKCRREPADVILERALALKKRPGKRRKLAEGEISDEELAQDMEGWLECKTCVLSSHWGCLSAQQKKDVLTDLAIDETATFKCSRCTADPTCYACHQDTLKPEAEEKVSGGEKQGGRWGLRYHGGGSPEIKTQPLKFRCVRCRLGFHYEHSAEGSFNDAKRHKAAWTCHLCREWIWTVDLVNTRLRPLPANAKEDPRDADEKPFYKDALPREYLVKWTARGFRHVTWVPHSWLQILSPTRLRHFSKRTLAARGDDMIQPTIARITEEDDLVKGRKGRGHHTIKDEWEGHGPPPDVNAESSIPVEWKTVDRKIDIKRRQRVLSDSASEMSEKAGILGGSATGLPDGLMPPPEKRLDIDLWEEAAGRDLTEDDLDEVAPLVTWCFFKWDDLQYDQSCWDTPPPLDSPLYPAFKHCVVGGKLMPFQVNFGSLQWLLYKHFKRESCILADDMALAKPRSIQIASLLGCLGSSEMRIYPCLVVVPNSTITNWVREFEKWVPYYGEAACDLQGKAAGLKAHIVLTTYDMITGSEFRVFSGIPRWELLCIDEGQRLKSDDSLIFNRLKTLNTVHRILLTGTPLNNNIRELFNLLNRFDQDDLNEGKLQELHDMIKPYILRRIKADVLKLPPKSVEIIVPISLAPLQKQVYKSILERNAELLKAIADAKRKRISRGVV</sequence>
<keyword evidence="4" id="KW-0539">Nucleus</keyword>
<evidence type="ECO:0000256" key="5">
    <source>
        <dbReference type="SAM" id="MobiDB-lite"/>
    </source>
</evidence>
<dbReference type="SUPFAM" id="SSF52540">
    <property type="entry name" value="P-loop containing nucleoside triphosphate hydrolases"/>
    <property type="match status" value="1"/>
</dbReference>
<feature type="compositionally biased region" description="Acidic residues" evidence="5">
    <location>
        <begin position="319"/>
        <end position="339"/>
    </location>
</feature>
<keyword evidence="2" id="KW-0547">Nucleotide-binding</keyword>
<dbReference type="GO" id="GO:0005524">
    <property type="term" value="F:ATP binding"/>
    <property type="evidence" value="ECO:0007669"/>
    <property type="project" value="UniProtKB-KW"/>
</dbReference>
<accession>A0A1Y2ATU6</accession>
<dbReference type="InterPro" id="IPR014001">
    <property type="entry name" value="Helicase_ATP-bd"/>
</dbReference>
<evidence type="ECO:0000259" key="6">
    <source>
        <dbReference type="PROSITE" id="PS51192"/>
    </source>
</evidence>
<dbReference type="Pfam" id="PF00176">
    <property type="entry name" value="SNF2-rel_dom"/>
    <property type="match status" value="1"/>
</dbReference>
<dbReference type="AlphaFoldDB" id="A0A1Y2ATU6"/>
<evidence type="ECO:0000313" key="7">
    <source>
        <dbReference type="EMBL" id="ORY25961.1"/>
    </source>
</evidence>
<dbReference type="GO" id="GO:0016887">
    <property type="term" value="F:ATP hydrolysis activity"/>
    <property type="evidence" value="ECO:0007669"/>
    <property type="project" value="TreeGrafter"/>
</dbReference>
<feature type="region of interest" description="Disordered" evidence="5">
    <location>
        <begin position="35"/>
        <end position="128"/>
    </location>
</feature>
<feature type="region of interest" description="Disordered" evidence="5">
    <location>
        <begin position="638"/>
        <end position="667"/>
    </location>
</feature>
<gene>
    <name evidence="7" type="ORF">BCR39DRAFT_542786</name>
</gene>
<feature type="region of interest" description="Disordered" evidence="5">
    <location>
        <begin position="187"/>
        <end position="349"/>
    </location>
</feature>
<reference evidence="7 8" key="1">
    <citation type="submission" date="2016-07" db="EMBL/GenBank/DDBJ databases">
        <title>Pervasive Adenine N6-methylation of Active Genes in Fungi.</title>
        <authorList>
            <consortium name="DOE Joint Genome Institute"/>
            <person name="Mondo S.J."/>
            <person name="Dannebaum R.O."/>
            <person name="Kuo R.C."/>
            <person name="Labutti K."/>
            <person name="Haridas S."/>
            <person name="Kuo A."/>
            <person name="Salamov A."/>
            <person name="Ahrendt S.R."/>
            <person name="Lipzen A."/>
            <person name="Sullivan W."/>
            <person name="Andreopoulos W.B."/>
            <person name="Clum A."/>
            <person name="Lindquist E."/>
            <person name="Daum C."/>
            <person name="Ramamoorthy G.K."/>
            <person name="Gryganskyi A."/>
            <person name="Culley D."/>
            <person name="Magnuson J.K."/>
            <person name="James T.Y."/>
            <person name="O'Malley M.A."/>
            <person name="Stajich J.E."/>
            <person name="Spatafora J.W."/>
            <person name="Visel A."/>
            <person name="Grigoriev I.V."/>
        </authorList>
    </citation>
    <scope>NUCLEOTIDE SEQUENCE [LARGE SCALE GENOMIC DNA]</scope>
    <source>
        <strain evidence="7 8">68-887.2</strain>
    </source>
</reference>
<keyword evidence="8" id="KW-1185">Reference proteome</keyword>
<dbReference type="EMBL" id="MCFC01000052">
    <property type="protein sequence ID" value="ORY25961.1"/>
    <property type="molecule type" value="Genomic_DNA"/>
</dbReference>
<proteinExistence type="predicted"/>
<feature type="compositionally biased region" description="Low complexity" evidence="5">
    <location>
        <begin position="187"/>
        <end position="199"/>
    </location>
</feature>
<dbReference type="GO" id="GO:0140658">
    <property type="term" value="F:ATP-dependent chromatin remodeler activity"/>
    <property type="evidence" value="ECO:0007669"/>
    <property type="project" value="TreeGrafter"/>
</dbReference>
<comment type="subcellular location">
    <subcellularLocation>
        <location evidence="1">Nucleus</location>
    </subcellularLocation>
</comment>
<dbReference type="InterPro" id="IPR027417">
    <property type="entry name" value="P-loop_NTPase"/>
</dbReference>
<dbReference type="GO" id="GO:0003682">
    <property type="term" value="F:chromatin binding"/>
    <property type="evidence" value="ECO:0007669"/>
    <property type="project" value="TreeGrafter"/>
</dbReference>
<dbReference type="InterPro" id="IPR000330">
    <property type="entry name" value="SNF2_N"/>
</dbReference>
<evidence type="ECO:0000256" key="3">
    <source>
        <dbReference type="ARBA" id="ARBA00022840"/>
    </source>
</evidence>
<organism evidence="7 8">
    <name type="scientific">Naematelia encephala</name>
    <dbReference type="NCBI Taxonomy" id="71784"/>
    <lineage>
        <taxon>Eukaryota</taxon>
        <taxon>Fungi</taxon>
        <taxon>Dikarya</taxon>
        <taxon>Basidiomycota</taxon>
        <taxon>Agaricomycotina</taxon>
        <taxon>Tremellomycetes</taxon>
        <taxon>Tremellales</taxon>
        <taxon>Naemateliaceae</taxon>
        <taxon>Naematelia</taxon>
    </lineage>
</organism>
<dbReference type="Gene3D" id="3.40.50.10810">
    <property type="entry name" value="Tandem AAA-ATPase domain"/>
    <property type="match status" value="1"/>
</dbReference>
<feature type="compositionally biased region" description="Polar residues" evidence="5">
    <location>
        <begin position="278"/>
        <end position="293"/>
    </location>
</feature>
<evidence type="ECO:0000256" key="4">
    <source>
        <dbReference type="ARBA" id="ARBA00023242"/>
    </source>
</evidence>
<dbReference type="PROSITE" id="PS51192">
    <property type="entry name" value="HELICASE_ATP_BIND_1"/>
    <property type="match status" value="1"/>
</dbReference>
<feature type="compositionally biased region" description="Basic and acidic residues" evidence="5">
    <location>
        <begin position="93"/>
        <end position="108"/>
    </location>
</feature>
<dbReference type="GO" id="GO:0000785">
    <property type="term" value="C:chromatin"/>
    <property type="evidence" value="ECO:0007669"/>
    <property type="project" value="TreeGrafter"/>
</dbReference>
<feature type="domain" description="Helicase ATP-binding" evidence="6">
    <location>
        <begin position="801"/>
        <end position="961"/>
    </location>
</feature>
<keyword evidence="3" id="KW-0067">ATP-binding</keyword>
<dbReference type="GO" id="GO:0005634">
    <property type="term" value="C:nucleus"/>
    <property type="evidence" value="ECO:0007669"/>
    <property type="project" value="UniProtKB-SubCell"/>
</dbReference>